<evidence type="ECO:0000313" key="2">
    <source>
        <dbReference type="EMBL" id="ERN05125.1"/>
    </source>
</evidence>
<feature type="region of interest" description="Disordered" evidence="1">
    <location>
        <begin position="69"/>
        <end position="94"/>
    </location>
</feature>
<evidence type="ECO:0000256" key="1">
    <source>
        <dbReference type="SAM" id="MobiDB-lite"/>
    </source>
</evidence>
<proteinExistence type="predicted"/>
<name>W1PDI6_AMBTC</name>
<dbReference type="HOGENOM" id="CLU_2389150_0_0_1"/>
<evidence type="ECO:0000313" key="3">
    <source>
        <dbReference type="Proteomes" id="UP000017836"/>
    </source>
</evidence>
<dbReference type="EMBL" id="KI394012">
    <property type="protein sequence ID" value="ERN05125.1"/>
    <property type="molecule type" value="Genomic_DNA"/>
</dbReference>
<sequence length="94" mass="10471">MSNKYNLKLNGHDVRGKIDAEIMNANGARKIISDNIGISGDRKLDKEEVDENGVDNGDIIIPSFPKIGQEDKAMNREGDSRECYTNNNDSDNRC</sequence>
<dbReference type="Proteomes" id="UP000017836">
    <property type="component" value="Unassembled WGS sequence"/>
</dbReference>
<dbReference type="AlphaFoldDB" id="W1PDI6"/>
<protein>
    <submittedName>
        <fullName evidence="2">Uncharacterized protein</fullName>
    </submittedName>
</protein>
<gene>
    <name evidence="2" type="ORF">AMTR_s00053p00176000</name>
</gene>
<reference evidence="3" key="1">
    <citation type="journal article" date="2013" name="Science">
        <title>The Amborella genome and the evolution of flowering plants.</title>
        <authorList>
            <consortium name="Amborella Genome Project"/>
        </authorList>
    </citation>
    <scope>NUCLEOTIDE SEQUENCE [LARGE SCALE GENOMIC DNA]</scope>
</reference>
<organism evidence="2 3">
    <name type="scientific">Amborella trichopoda</name>
    <dbReference type="NCBI Taxonomy" id="13333"/>
    <lineage>
        <taxon>Eukaryota</taxon>
        <taxon>Viridiplantae</taxon>
        <taxon>Streptophyta</taxon>
        <taxon>Embryophyta</taxon>
        <taxon>Tracheophyta</taxon>
        <taxon>Spermatophyta</taxon>
        <taxon>Magnoliopsida</taxon>
        <taxon>Amborellales</taxon>
        <taxon>Amborellaceae</taxon>
        <taxon>Amborella</taxon>
    </lineage>
</organism>
<feature type="compositionally biased region" description="Basic and acidic residues" evidence="1">
    <location>
        <begin position="69"/>
        <end position="82"/>
    </location>
</feature>
<keyword evidence="3" id="KW-1185">Reference proteome</keyword>
<feature type="compositionally biased region" description="Polar residues" evidence="1">
    <location>
        <begin position="83"/>
        <end position="94"/>
    </location>
</feature>
<accession>W1PDI6</accession>
<dbReference type="Gramene" id="ERN05125">
    <property type="protein sequence ID" value="ERN05125"/>
    <property type="gene ID" value="AMTR_s00053p00176000"/>
</dbReference>